<sequence length="101" mass="11803">MSQDELSKKIIEKYQEDERMMIRIFAQWCTNHNLDAVFLYEQAYPNQGKNEALKEALEEVLPKEEASDISDEMVVEVLQFFGNDNLAFVVASVAEERKEKR</sequence>
<protein>
    <recommendedName>
        <fullName evidence="3">YxiS</fullName>
    </recommendedName>
</protein>
<accession>A0A075LFM8</accession>
<dbReference type="OrthoDB" id="2678957at2"/>
<dbReference type="EMBL" id="CP008876">
    <property type="protein sequence ID" value="AIF65490.1"/>
    <property type="molecule type" value="Genomic_DNA"/>
</dbReference>
<evidence type="ECO:0008006" key="3">
    <source>
        <dbReference type="Google" id="ProtNLM"/>
    </source>
</evidence>
<gene>
    <name evidence="1" type="ORF">GZ22_01645</name>
</gene>
<organism evidence="1 2">
    <name type="scientific">Terribacillus saccharophilus</name>
    <dbReference type="NCBI Taxonomy" id="361277"/>
    <lineage>
        <taxon>Bacteria</taxon>
        <taxon>Bacillati</taxon>
        <taxon>Bacillota</taxon>
        <taxon>Bacilli</taxon>
        <taxon>Bacillales</taxon>
        <taxon>Bacillaceae</taxon>
        <taxon>Terribacillus</taxon>
    </lineage>
</organism>
<proteinExistence type="predicted"/>
<dbReference type="GeneID" id="34222360"/>
<dbReference type="HOGENOM" id="CLU_161830_0_0_9"/>
<evidence type="ECO:0000313" key="2">
    <source>
        <dbReference type="Proteomes" id="UP000027980"/>
    </source>
</evidence>
<dbReference type="AlphaFoldDB" id="A0A075LFM8"/>
<evidence type="ECO:0000313" key="1">
    <source>
        <dbReference type="EMBL" id="AIF65490.1"/>
    </source>
</evidence>
<dbReference type="KEGG" id="tap:GZ22_01645"/>
<name>A0A075LFM8_9BACI</name>
<dbReference type="Proteomes" id="UP000027980">
    <property type="component" value="Chromosome"/>
</dbReference>
<dbReference type="RefSeq" id="WP_038558070.1">
    <property type="nucleotide sequence ID" value="NZ_CP008876.1"/>
</dbReference>
<reference evidence="1 2" key="1">
    <citation type="submission" date="2014-07" db="EMBL/GenBank/DDBJ databases">
        <title>Complete genome sequence of a moderately halophilic bacterium Terribacillus aidingensis MP602, isolated from Cryptomeria fortunei in Tianmu mountain in China.</title>
        <authorList>
            <person name="Wang Y."/>
            <person name="Lu P."/>
            <person name="Zhang L."/>
        </authorList>
    </citation>
    <scope>NUCLEOTIDE SEQUENCE [LARGE SCALE GENOMIC DNA]</scope>
    <source>
        <strain evidence="1 2">MP602</strain>
    </source>
</reference>